<feature type="region of interest" description="Disordered" evidence="5">
    <location>
        <begin position="1"/>
        <end position="52"/>
    </location>
</feature>
<dbReference type="GO" id="GO:0051087">
    <property type="term" value="F:protein-folding chaperone binding"/>
    <property type="evidence" value="ECO:0007669"/>
    <property type="project" value="InterPro"/>
</dbReference>
<comment type="subunit">
    <text evidence="3">Homodimer.</text>
</comment>
<dbReference type="PANTHER" id="PTHR21237">
    <property type="entry name" value="GRPE PROTEIN"/>
    <property type="match status" value="1"/>
</dbReference>
<comment type="function">
    <text evidence="3">Participates actively in the response to hyperosmotic and heat shock by preventing the aggregation of stress-denatured proteins, in association with DnaK and GrpE. It is the nucleotide exchange factor for DnaK and may function as a thermosensor. Unfolded proteins bind initially to DnaJ; upon interaction with the DnaJ-bound protein, DnaK hydrolyzes its bound ATP, resulting in the formation of a stable complex. GrpE releases ADP from DnaK; ATP binding to DnaK triggers the release of the substrate protein, thus completing the reaction cycle. Several rounds of ATP-dependent interactions between DnaJ, DnaK and GrpE are required for fully efficient folding.</text>
</comment>
<accession>A0A419X7F1</accession>
<dbReference type="InterPro" id="IPR009012">
    <property type="entry name" value="GrpE_head"/>
</dbReference>
<dbReference type="PANTHER" id="PTHR21237:SF23">
    <property type="entry name" value="GRPE PROTEIN HOMOLOG, MITOCHONDRIAL"/>
    <property type="match status" value="1"/>
</dbReference>
<keyword evidence="3" id="KW-0963">Cytoplasm</keyword>
<keyword evidence="3" id="KW-0346">Stress response</keyword>
<dbReference type="AlphaFoldDB" id="A0A419X7F1"/>
<dbReference type="GO" id="GO:0005737">
    <property type="term" value="C:cytoplasm"/>
    <property type="evidence" value="ECO:0007669"/>
    <property type="project" value="UniProtKB-SubCell"/>
</dbReference>
<dbReference type="Gene3D" id="3.90.20.20">
    <property type="match status" value="1"/>
</dbReference>
<evidence type="ECO:0000256" key="2">
    <source>
        <dbReference type="ARBA" id="ARBA00023186"/>
    </source>
</evidence>
<dbReference type="EMBL" id="RAPQ01000008">
    <property type="protein sequence ID" value="RKE03688.1"/>
    <property type="molecule type" value="Genomic_DNA"/>
</dbReference>
<name>A0A419X7F1_9BACT</name>
<dbReference type="SUPFAM" id="SSF51064">
    <property type="entry name" value="Head domain of nucleotide exchange factor GrpE"/>
    <property type="match status" value="1"/>
</dbReference>
<evidence type="ECO:0000256" key="1">
    <source>
        <dbReference type="ARBA" id="ARBA00009054"/>
    </source>
</evidence>
<dbReference type="GO" id="GO:0000774">
    <property type="term" value="F:adenyl-nucleotide exchange factor activity"/>
    <property type="evidence" value="ECO:0007669"/>
    <property type="project" value="InterPro"/>
</dbReference>
<dbReference type="OrthoDB" id="9812586at2"/>
<dbReference type="GO" id="GO:0042803">
    <property type="term" value="F:protein homodimerization activity"/>
    <property type="evidence" value="ECO:0007669"/>
    <property type="project" value="InterPro"/>
</dbReference>
<dbReference type="Pfam" id="PF01025">
    <property type="entry name" value="GrpE"/>
    <property type="match status" value="1"/>
</dbReference>
<evidence type="ECO:0000256" key="3">
    <source>
        <dbReference type="HAMAP-Rule" id="MF_01151"/>
    </source>
</evidence>
<dbReference type="SUPFAM" id="SSF58014">
    <property type="entry name" value="Coiled-coil domain of nucleotide exchange factor GrpE"/>
    <property type="match status" value="1"/>
</dbReference>
<comment type="similarity">
    <text evidence="1 3 4">Belongs to the GrpE family.</text>
</comment>
<proteinExistence type="inferred from homology"/>
<dbReference type="RefSeq" id="WP_120238549.1">
    <property type="nucleotide sequence ID" value="NZ_RAPQ01000008.1"/>
</dbReference>
<dbReference type="Gene3D" id="2.30.22.10">
    <property type="entry name" value="Head domain of nucleotide exchange factor GrpE"/>
    <property type="match status" value="1"/>
</dbReference>
<dbReference type="GO" id="GO:0006457">
    <property type="term" value="P:protein folding"/>
    <property type="evidence" value="ECO:0007669"/>
    <property type="project" value="InterPro"/>
</dbReference>
<evidence type="ECO:0000256" key="4">
    <source>
        <dbReference type="RuleBase" id="RU004478"/>
    </source>
</evidence>
<gene>
    <name evidence="3" type="primary">grpE</name>
    <name evidence="6" type="ORF">BXY64_0697</name>
</gene>
<dbReference type="CDD" id="cd00446">
    <property type="entry name" value="GrpE"/>
    <property type="match status" value="1"/>
</dbReference>
<comment type="caution">
    <text evidence="6">The sequence shown here is derived from an EMBL/GenBank/DDBJ whole genome shotgun (WGS) entry which is preliminary data.</text>
</comment>
<organism evidence="6 7">
    <name type="scientific">Marinifilum flexuosum</name>
    <dbReference type="NCBI Taxonomy" id="1117708"/>
    <lineage>
        <taxon>Bacteria</taxon>
        <taxon>Pseudomonadati</taxon>
        <taxon>Bacteroidota</taxon>
        <taxon>Bacteroidia</taxon>
        <taxon>Marinilabiliales</taxon>
        <taxon>Marinifilaceae</taxon>
    </lineage>
</organism>
<dbReference type="InterPro" id="IPR013805">
    <property type="entry name" value="GrpE_CC"/>
</dbReference>
<evidence type="ECO:0000313" key="7">
    <source>
        <dbReference type="Proteomes" id="UP000284531"/>
    </source>
</evidence>
<comment type="subcellular location">
    <subcellularLocation>
        <location evidence="3">Cytoplasm</location>
    </subcellularLocation>
</comment>
<evidence type="ECO:0000313" key="6">
    <source>
        <dbReference type="EMBL" id="RKE03688.1"/>
    </source>
</evidence>
<dbReference type="InterPro" id="IPR000740">
    <property type="entry name" value="GrpE"/>
</dbReference>
<dbReference type="Proteomes" id="UP000284531">
    <property type="component" value="Unassembled WGS sequence"/>
</dbReference>
<sequence>MTKDTSKSKKEELEEKDLETKVEQPVEEKEVKEEPKAEKKEKKKSAKEKKADEIEELGAKLQDINDKYMRLSAEFDNYRKRTLKEKMELTKSAGEKILVNVLPVMDNFERALQSIDEAKDIEALKEGVHLIYNNFKDFISQNGVKEIEAINTEFDTDIHEAITKIPAPSEDMKGKVVDCVEKGYTLNEKVIRFSKVVVGE</sequence>
<keyword evidence="2 3" id="KW-0143">Chaperone</keyword>
<dbReference type="HAMAP" id="MF_01151">
    <property type="entry name" value="GrpE"/>
    <property type="match status" value="1"/>
</dbReference>
<reference evidence="6 7" key="1">
    <citation type="submission" date="2018-09" db="EMBL/GenBank/DDBJ databases">
        <title>Genomic Encyclopedia of Archaeal and Bacterial Type Strains, Phase II (KMG-II): from individual species to whole genera.</title>
        <authorList>
            <person name="Goeker M."/>
        </authorList>
    </citation>
    <scope>NUCLEOTIDE SEQUENCE [LARGE SCALE GENOMIC DNA]</scope>
    <source>
        <strain evidence="6 7">DSM 21950</strain>
    </source>
</reference>
<protein>
    <recommendedName>
        <fullName evidence="3">Protein GrpE</fullName>
    </recommendedName>
    <alternativeName>
        <fullName evidence="3">HSP-70 cofactor</fullName>
    </alternativeName>
</protein>
<dbReference type="PRINTS" id="PR00773">
    <property type="entry name" value="GRPEPROTEIN"/>
</dbReference>
<evidence type="ECO:0000256" key="5">
    <source>
        <dbReference type="SAM" id="MobiDB-lite"/>
    </source>
</evidence>
<keyword evidence="7" id="KW-1185">Reference proteome</keyword>
<feature type="compositionally biased region" description="Basic and acidic residues" evidence="5">
    <location>
        <begin position="1"/>
        <end position="40"/>
    </location>
</feature>
<dbReference type="GO" id="GO:0051082">
    <property type="term" value="F:unfolded protein binding"/>
    <property type="evidence" value="ECO:0007669"/>
    <property type="project" value="TreeGrafter"/>
</dbReference>